<dbReference type="Proteomes" id="UP000240608">
    <property type="component" value="Unassembled WGS sequence"/>
</dbReference>
<dbReference type="InterPro" id="IPR002478">
    <property type="entry name" value="PUA"/>
</dbReference>
<keyword evidence="3" id="KW-0698">rRNA processing</keyword>
<comment type="similarity">
    <text evidence="8">Belongs to the methyltransferase superfamily. RlmI family.</text>
</comment>
<organism evidence="10 11">
    <name type="scientific">Marivirga lumbricoides</name>
    <dbReference type="NCBI Taxonomy" id="1046115"/>
    <lineage>
        <taxon>Bacteria</taxon>
        <taxon>Pseudomonadati</taxon>
        <taxon>Bacteroidota</taxon>
        <taxon>Cytophagia</taxon>
        <taxon>Cytophagales</taxon>
        <taxon>Marivirgaceae</taxon>
        <taxon>Marivirga</taxon>
    </lineage>
</organism>
<gene>
    <name evidence="10" type="ORF">C9994_09500</name>
</gene>
<evidence type="ECO:0000256" key="5">
    <source>
        <dbReference type="ARBA" id="ARBA00022679"/>
    </source>
</evidence>
<feature type="domain" description="PUA" evidence="9">
    <location>
        <begin position="5"/>
        <end position="88"/>
    </location>
</feature>
<protein>
    <submittedName>
        <fullName evidence="10">RlmI/RlmK family 23S rRNA methyltransferase</fullName>
    </submittedName>
</protein>
<dbReference type="GO" id="GO:0003723">
    <property type="term" value="F:RNA binding"/>
    <property type="evidence" value="ECO:0007669"/>
    <property type="project" value="UniProtKB-KW"/>
</dbReference>
<keyword evidence="6" id="KW-0949">S-adenosyl-L-methionine</keyword>
<evidence type="ECO:0000256" key="7">
    <source>
        <dbReference type="ARBA" id="ARBA00022884"/>
    </source>
</evidence>
<dbReference type="GO" id="GO:0032259">
    <property type="term" value="P:methylation"/>
    <property type="evidence" value="ECO:0007669"/>
    <property type="project" value="UniProtKB-KW"/>
</dbReference>
<dbReference type="InterPro" id="IPR015947">
    <property type="entry name" value="PUA-like_sf"/>
</dbReference>
<dbReference type="AlphaFoldDB" id="A0A2T4DQD5"/>
<evidence type="ECO:0000259" key="9">
    <source>
        <dbReference type="SMART" id="SM00359"/>
    </source>
</evidence>
<sequence>MNNYPTIVLKKGKEKSLERFHPWIFSGAIQILPKELTEGDFVEVRNAGKEFIGLGYYQVGSISVRMLSFSQEEINKDFWRRKLEKAIQLRKVAGLWENEETNVFRMIHGEGDGFPGLIVDYYDGCVVFQAHTVGMYRIKDVFINVLQSLLGDKLKAVYDKSDHSLPFKADLEQKDAFLFGEEKAEWRVREYGNIYNINVVTGQKTGFFVDQRENRKLLESYSKGKKVLNTFCYSGGFSVAALKAGASLVHSVDSSQLAIDLTDENVQINFPDQSAHQSYCADVFSFLNEMPEQYDVIVLDPPAFAKHRRVLSNGLKGYRTINEKAIKNMKSGGVLFTFSCSQVITSEHFRTAVFSAAARAGREVQIIHQLHQPADHPISIYHPEGEYLKGLVLRVW</sequence>
<dbReference type="PROSITE" id="PS50890">
    <property type="entry name" value="PUA"/>
    <property type="match status" value="1"/>
</dbReference>
<dbReference type="Gene3D" id="3.40.50.150">
    <property type="entry name" value="Vaccinia Virus protein VP39"/>
    <property type="match status" value="1"/>
</dbReference>
<comment type="subcellular location">
    <subcellularLocation>
        <location evidence="1">Cytoplasm</location>
    </subcellularLocation>
</comment>
<dbReference type="GO" id="GO:0005737">
    <property type="term" value="C:cytoplasm"/>
    <property type="evidence" value="ECO:0007669"/>
    <property type="project" value="UniProtKB-SubCell"/>
</dbReference>
<keyword evidence="7" id="KW-0694">RNA-binding</keyword>
<proteinExistence type="inferred from homology"/>
<dbReference type="Gene3D" id="2.30.130.10">
    <property type="entry name" value="PUA domain"/>
    <property type="match status" value="1"/>
</dbReference>
<reference evidence="10 11" key="1">
    <citation type="submission" date="2018-03" db="EMBL/GenBank/DDBJ databases">
        <title>Cross-interface Injection: A General Nanoliter Liquid Handling Method Applied to Single Cells Genome Amplification Automated Nanoliter Liquid Handling Applied to Single Cell Multiple Displacement Amplification.</title>
        <authorList>
            <person name="Yun J."/>
            <person name="Xu P."/>
            <person name="Xu J."/>
            <person name="Dai X."/>
            <person name="Wang Y."/>
            <person name="Zheng X."/>
            <person name="Cao C."/>
            <person name="Yi Q."/>
            <person name="Zhu Y."/>
            <person name="Wang L."/>
            <person name="Dong Z."/>
            <person name="Huang Y."/>
            <person name="Huang L."/>
            <person name="Du W."/>
        </authorList>
    </citation>
    <scope>NUCLEOTIDE SEQUENCE [LARGE SCALE GENOMIC DNA]</scope>
    <source>
        <strain evidence="10 11">Z-D1-2</strain>
    </source>
</reference>
<evidence type="ECO:0000313" key="10">
    <source>
        <dbReference type="EMBL" id="PTB95948.1"/>
    </source>
</evidence>
<dbReference type="SMART" id="SM00359">
    <property type="entry name" value="PUA"/>
    <property type="match status" value="1"/>
</dbReference>
<dbReference type="SUPFAM" id="SSF53335">
    <property type="entry name" value="S-adenosyl-L-methionine-dependent methyltransferases"/>
    <property type="match status" value="1"/>
</dbReference>
<dbReference type="CDD" id="cd02440">
    <property type="entry name" value="AdoMet_MTases"/>
    <property type="match status" value="1"/>
</dbReference>
<evidence type="ECO:0000313" key="11">
    <source>
        <dbReference type="Proteomes" id="UP000240608"/>
    </source>
</evidence>
<dbReference type="GO" id="GO:0006364">
    <property type="term" value="P:rRNA processing"/>
    <property type="evidence" value="ECO:0007669"/>
    <property type="project" value="UniProtKB-KW"/>
</dbReference>
<dbReference type="Pfam" id="PF10672">
    <property type="entry name" value="Methyltrans_SAM"/>
    <property type="match status" value="1"/>
</dbReference>
<evidence type="ECO:0000256" key="1">
    <source>
        <dbReference type="ARBA" id="ARBA00004496"/>
    </source>
</evidence>
<dbReference type="InterPro" id="IPR019614">
    <property type="entry name" value="SAM-dep_methyl-trfase"/>
</dbReference>
<dbReference type="InterPro" id="IPR036974">
    <property type="entry name" value="PUA_sf"/>
</dbReference>
<accession>A0A2T4DQD5</accession>
<keyword evidence="5 10" id="KW-0808">Transferase</keyword>
<dbReference type="Pfam" id="PF17785">
    <property type="entry name" value="PUA_3"/>
    <property type="match status" value="1"/>
</dbReference>
<keyword evidence="2" id="KW-0963">Cytoplasm</keyword>
<evidence type="ECO:0000256" key="6">
    <source>
        <dbReference type="ARBA" id="ARBA00022691"/>
    </source>
</evidence>
<dbReference type="CDD" id="cd11572">
    <property type="entry name" value="RlmI_M_like"/>
    <property type="match status" value="1"/>
</dbReference>
<evidence type="ECO:0000256" key="8">
    <source>
        <dbReference type="ARBA" id="ARBA00038091"/>
    </source>
</evidence>
<comment type="caution">
    <text evidence="10">The sequence shown here is derived from an EMBL/GenBank/DDBJ whole genome shotgun (WGS) entry which is preliminary data.</text>
</comment>
<keyword evidence="4 10" id="KW-0489">Methyltransferase</keyword>
<evidence type="ECO:0000256" key="4">
    <source>
        <dbReference type="ARBA" id="ARBA00022603"/>
    </source>
</evidence>
<dbReference type="SUPFAM" id="SSF88697">
    <property type="entry name" value="PUA domain-like"/>
    <property type="match status" value="1"/>
</dbReference>
<dbReference type="GO" id="GO:0008168">
    <property type="term" value="F:methyltransferase activity"/>
    <property type="evidence" value="ECO:0007669"/>
    <property type="project" value="UniProtKB-KW"/>
</dbReference>
<dbReference type="InterPro" id="IPR029063">
    <property type="entry name" value="SAM-dependent_MTases_sf"/>
</dbReference>
<name>A0A2T4DQD5_9BACT</name>
<evidence type="ECO:0000256" key="3">
    <source>
        <dbReference type="ARBA" id="ARBA00022552"/>
    </source>
</evidence>
<dbReference type="EMBL" id="PYVU01000075">
    <property type="protein sequence ID" value="PTB95948.1"/>
    <property type="molecule type" value="Genomic_DNA"/>
</dbReference>
<evidence type="ECO:0000256" key="2">
    <source>
        <dbReference type="ARBA" id="ARBA00022490"/>
    </source>
</evidence>
<dbReference type="PANTHER" id="PTHR42873">
    <property type="entry name" value="RIBOSOMAL RNA LARGE SUBUNIT METHYLTRANSFERASE"/>
    <property type="match status" value="1"/>
</dbReference>
<dbReference type="CDD" id="cd21153">
    <property type="entry name" value="PUA_RlmI"/>
    <property type="match status" value="1"/>
</dbReference>
<dbReference type="Gene3D" id="3.30.750.80">
    <property type="entry name" value="RNA methyltransferase domain (HRMD) like"/>
    <property type="match status" value="1"/>
</dbReference>
<dbReference type="PANTHER" id="PTHR42873:SF1">
    <property type="entry name" value="S-ADENOSYLMETHIONINE-DEPENDENT METHYLTRANSFERASE DOMAIN-CONTAINING PROTEIN"/>
    <property type="match status" value="1"/>
</dbReference>
<dbReference type="InterPro" id="IPR041532">
    <property type="entry name" value="RlmI-like_PUA"/>
</dbReference>